<name>A0A2K8T9K5_9NOSO</name>
<dbReference type="Proteomes" id="UP000232003">
    <property type="component" value="Plasmid pNFSY08"/>
</dbReference>
<reference evidence="1 2" key="1">
    <citation type="submission" date="2017-11" db="EMBL/GenBank/DDBJ databases">
        <title>Complete genome of a free-living desiccation-tolerant cyanobacterium and its photosynthetic adaptation to extreme terrestrial habitat.</title>
        <authorList>
            <person name="Shang J."/>
        </authorList>
    </citation>
    <scope>NUCLEOTIDE SEQUENCE [LARGE SCALE GENOMIC DNA]</scope>
    <source>
        <strain evidence="1 2">CCNUN1</strain>
        <plasmid evidence="2">pnfsy08</plasmid>
    </source>
</reference>
<proteinExistence type="predicted"/>
<organism evidence="1 2">
    <name type="scientific">Nostoc flagelliforme CCNUN1</name>
    <dbReference type="NCBI Taxonomy" id="2038116"/>
    <lineage>
        <taxon>Bacteria</taxon>
        <taxon>Bacillati</taxon>
        <taxon>Cyanobacteriota</taxon>
        <taxon>Cyanophyceae</taxon>
        <taxon>Nostocales</taxon>
        <taxon>Nostocaceae</taxon>
        <taxon>Nostoc</taxon>
    </lineage>
</organism>
<evidence type="ECO:0000313" key="1">
    <source>
        <dbReference type="EMBL" id="AUB44352.1"/>
    </source>
</evidence>
<protein>
    <submittedName>
        <fullName evidence="1">Uncharacterized protein</fullName>
    </submittedName>
</protein>
<keyword evidence="1" id="KW-0614">Plasmid</keyword>
<sequence length="55" mass="6290">MAISIPQHPIAPTPENPAKSREIIAVVSMMRSKKILELNLLLVRRQRTNLLLWSN</sequence>
<gene>
    <name evidence="1" type="ORF">COO91_10575</name>
</gene>
<keyword evidence="2" id="KW-1185">Reference proteome</keyword>
<evidence type="ECO:0000313" key="2">
    <source>
        <dbReference type="Proteomes" id="UP000232003"/>
    </source>
</evidence>
<dbReference type="EMBL" id="CP024793">
    <property type="protein sequence ID" value="AUB44352.1"/>
    <property type="molecule type" value="Genomic_DNA"/>
</dbReference>
<dbReference type="KEGG" id="nfl:COO91_10575"/>
<accession>A0A2K8T9K5</accession>
<geneLocation type="plasmid" evidence="2">
    <name>pnfsy08</name>
</geneLocation>
<dbReference type="AlphaFoldDB" id="A0A2K8T9K5"/>